<gene>
    <name evidence="2" type="ORF">SNAT2548_LOCUS25339</name>
</gene>
<feature type="non-terminal residue" evidence="2">
    <location>
        <position position="1"/>
    </location>
</feature>
<dbReference type="Proteomes" id="UP000604046">
    <property type="component" value="Unassembled WGS sequence"/>
</dbReference>
<feature type="compositionally biased region" description="Low complexity" evidence="1">
    <location>
        <begin position="1"/>
        <end position="18"/>
    </location>
</feature>
<feature type="region of interest" description="Disordered" evidence="1">
    <location>
        <begin position="1"/>
        <end position="49"/>
    </location>
</feature>
<name>A0A812RZH8_9DINO</name>
<feature type="region of interest" description="Disordered" evidence="1">
    <location>
        <begin position="66"/>
        <end position="104"/>
    </location>
</feature>
<evidence type="ECO:0000313" key="2">
    <source>
        <dbReference type="EMBL" id="CAE7457879.1"/>
    </source>
</evidence>
<comment type="caution">
    <text evidence="2">The sequence shown here is derived from an EMBL/GenBank/DDBJ whole genome shotgun (WGS) entry which is preliminary data.</text>
</comment>
<sequence length="142" mass="14778">MPSTSASVSAPASAPAVVKVRTPRRSLQTTPCAAAASAASAKTAPGPPRVAGIQRLRELRPKQLDFTAVTSTQADDEVPTPRRAPSSDGGSSRGLEPCRNQGASVVSVRHDRFHLSLGFLGNDAAFLRHQSNSSHQRAQAAA</sequence>
<organism evidence="2 3">
    <name type="scientific">Symbiodinium natans</name>
    <dbReference type="NCBI Taxonomy" id="878477"/>
    <lineage>
        <taxon>Eukaryota</taxon>
        <taxon>Sar</taxon>
        <taxon>Alveolata</taxon>
        <taxon>Dinophyceae</taxon>
        <taxon>Suessiales</taxon>
        <taxon>Symbiodiniaceae</taxon>
        <taxon>Symbiodinium</taxon>
    </lineage>
</organism>
<protein>
    <submittedName>
        <fullName evidence="2">Uncharacterized protein</fullName>
    </submittedName>
</protein>
<evidence type="ECO:0000256" key="1">
    <source>
        <dbReference type="SAM" id="MobiDB-lite"/>
    </source>
</evidence>
<dbReference type="AlphaFoldDB" id="A0A812RZH8"/>
<keyword evidence="3" id="KW-1185">Reference proteome</keyword>
<accession>A0A812RZH8</accession>
<evidence type="ECO:0000313" key="3">
    <source>
        <dbReference type="Proteomes" id="UP000604046"/>
    </source>
</evidence>
<proteinExistence type="predicted"/>
<reference evidence="2" key="1">
    <citation type="submission" date="2021-02" db="EMBL/GenBank/DDBJ databases">
        <authorList>
            <person name="Dougan E. K."/>
            <person name="Rhodes N."/>
            <person name="Thang M."/>
            <person name="Chan C."/>
        </authorList>
    </citation>
    <scope>NUCLEOTIDE SEQUENCE</scope>
</reference>
<dbReference type="EMBL" id="CAJNDS010002389">
    <property type="protein sequence ID" value="CAE7457879.1"/>
    <property type="molecule type" value="Genomic_DNA"/>
</dbReference>